<dbReference type="SUPFAM" id="SSF53067">
    <property type="entry name" value="Actin-like ATPase domain"/>
    <property type="match status" value="1"/>
</dbReference>
<evidence type="ECO:0000313" key="2">
    <source>
        <dbReference type="EMBL" id="RZF47969.1"/>
    </source>
</evidence>
<feature type="region of interest" description="Disordered" evidence="1">
    <location>
        <begin position="92"/>
        <end position="111"/>
    </location>
</feature>
<comment type="caution">
    <text evidence="2">The sequence shown here is derived from an EMBL/GenBank/DDBJ whole genome shotgun (WGS) entry which is preliminary data.</text>
</comment>
<sequence length="222" mass="25246">MYYDMQLLDFSTRCKGLTTKRCCYILQASTQEKLKGSRTEQVKRIRWLRYYKKHLQAEERRKDQEGGDTDSEEETEKLLELEEALRLHDPLWQAGGGGSGGGGDGPPPTSKEAYQLHVATERLRAVEALFQPQMLGCGQAGLAETVQYVLNGYDAETAQRLAEKQTFRSFRRNYFNYNAAVGGNHLEIVLLMLLSDNDTMQFSQRLTKAEAKRAAIFVFNFA</sequence>
<keyword evidence="3" id="KW-1185">Reference proteome</keyword>
<feature type="compositionally biased region" description="Acidic residues" evidence="1">
    <location>
        <begin position="66"/>
        <end position="75"/>
    </location>
</feature>
<feature type="compositionally biased region" description="Gly residues" evidence="1">
    <location>
        <begin position="94"/>
        <end position="104"/>
    </location>
</feature>
<gene>
    <name evidence="2" type="ORF">LSTR_LSTR008773</name>
</gene>
<dbReference type="STRING" id="195883.A0A482XR81"/>
<evidence type="ECO:0000313" key="3">
    <source>
        <dbReference type="Proteomes" id="UP000291343"/>
    </source>
</evidence>
<dbReference type="EMBL" id="QKKF02002906">
    <property type="protein sequence ID" value="RZF47969.1"/>
    <property type="molecule type" value="Genomic_DNA"/>
</dbReference>
<dbReference type="InParanoid" id="A0A482XR81"/>
<protein>
    <submittedName>
        <fullName evidence="2">Uncharacterized protein</fullName>
    </submittedName>
</protein>
<feature type="region of interest" description="Disordered" evidence="1">
    <location>
        <begin position="58"/>
        <end position="77"/>
    </location>
</feature>
<dbReference type="OrthoDB" id="7340501at2759"/>
<evidence type="ECO:0000256" key="1">
    <source>
        <dbReference type="SAM" id="MobiDB-lite"/>
    </source>
</evidence>
<dbReference type="AlphaFoldDB" id="A0A482XR81"/>
<accession>A0A482XR81</accession>
<name>A0A482XR81_LAOST</name>
<dbReference type="InterPro" id="IPR043129">
    <property type="entry name" value="ATPase_NBD"/>
</dbReference>
<dbReference type="Proteomes" id="UP000291343">
    <property type="component" value="Unassembled WGS sequence"/>
</dbReference>
<organism evidence="2 3">
    <name type="scientific">Laodelphax striatellus</name>
    <name type="common">Small brown planthopper</name>
    <name type="synonym">Delphax striatella</name>
    <dbReference type="NCBI Taxonomy" id="195883"/>
    <lineage>
        <taxon>Eukaryota</taxon>
        <taxon>Metazoa</taxon>
        <taxon>Ecdysozoa</taxon>
        <taxon>Arthropoda</taxon>
        <taxon>Hexapoda</taxon>
        <taxon>Insecta</taxon>
        <taxon>Pterygota</taxon>
        <taxon>Neoptera</taxon>
        <taxon>Paraneoptera</taxon>
        <taxon>Hemiptera</taxon>
        <taxon>Auchenorrhyncha</taxon>
        <taxon>Fulgoroidea</taxon>
        <taxon>Delphacidae</taxon>
        <taxon>Criomorphinae</taxon>
        <taxon>Laodelphax</taxon>
    </lineage>
</organism>
<reference evidence="2 3" key="1">
    <citation type="journal article" date="2017" name="Gigascience">
        <title>Genome sequence of the small brown planthopper, Laodelphax striatellus.</title>
        <authorList>
            <person name="Zhu J."/>
            <person name="Jiang F."/>
            <person name="Wang X."/>
            <person name="Yang P."/>
            <person name="Bao Y."/>
            <person name="Zhao W."/>
            <person name="Wang W."/>
            <person name="Lu H."/>
            <person name="Wang Q."/>
            <person name="Cui N."/>
            <person name="Li J."/>
            <person name="Chen X."/>
            <person name="Luo L."/>
            <person name="Yu J."/>
            <person name="Kang L."/>
            <person name="Cui F."/>
        </authorList>
    </citation>
    <scope>NUCLEOTIDE SEQUENCE [LARGE SCALE GENOMIC DNA]</scope>
    <source>
        <strain evidence="2">Lst14</strain>
    </source>
</reference>
<proteinExistence type="predicted"/>